<dbReference type="GO" id="GO:0046872">
    <property type="term" value="F:metal ion binding"/>
    <property type="evidence" value="ECO:0007669"/>
    <property type="project" value="UniProtKB-KW"/>
</dbReference>
<evidence type="ECO:0000256" key="5">
    <source>
        <dbReference type="ARBA" id="ARBA00023239"/>
    </source>
</evidence>
<dbReference type="SUPFAM" id="SSF53474">
    <property type="entry name" value="alpha/beta-Hydrolases"/>
    <property type="match status" value="1"/>
</dbReference>
<evidence type="ECO:0000256" key="7">
    <source>
        <dbReference type="ARBA" id="ARBA00038889"/>
    </source>
</evidence>
<accession>A0A438NJQ8</accession>
<keyword evidence="4" id="KW-0862">Zinc</keyword>
<comment type="similarity">
    <text evidence="1">Belongs to the metallo-dependent hydrolases superfamily. ACMSD family.</text>
</comment>
<comment type="catalytic activity">
    <reaction evidence="6">
        <text>6-methylsalicylate + H(+) = 3-methylphenol + CO2</text>
        <dbReference type="Rhea" id="RHEA:23112"/>
        <dbReference type="ChEBI" id="CHEBI:15378"/>
        <dbReference type="ChEBI" id="CHEBI:16526"/>
        <dbReference type="ChEBI" id="CHEBI:17231"/>
        <dbReference type="ChEBI" id="CHEBI:36658"/>
        <dbReference type="EC" id="4.1.1.52"/>
    </reaction>
    <physiologicalReaction direction="left-to-right" evidence="6">
        <dbReference type="Rhea" id="RHEA:23113"/>
    </physiologicalReaction>
</comment>
<dbReference type="InterPro" id="IPR032465">
    <property type="entry name" value="ACMSD"/>
</dbReference>
<comment type="caution">
    <text evidence="11">The sequence shown here is derived from an EMBL/GenBank/DDBJ whole genome shotgun (WGS) entry which is preliminary data.</text>
</comment>
<sequence length="603" mass="67410">MSSTRTTKMVKTKDGINWYVEQEGSGPDVVLVPDGLGECEMFSIPMSIIASQGFRVTTFDMPGMSRSENAPPETYDNITGHKLAGYVDTLLEELNIPVASVWGCSSGATTVLAMCAAYPERVRNAMPHELPIVNPPGLDDLFSKDSETISNAMAAISRELSGGVEKWDALGTVVHARLHRNYVRWAHGYPRTIPASAPIKSEDLHKRPVDWTIGGSTPAAAFFQNIVIGTKEDKILKKKAARHFTILLFYDNDQNYIQSNQLKMSKQPEKIDVHSHYLPATYREQCKANGHGSPDGFPFLPEWSIDEHLKMADNMNITKSYLSISSPGVHLVRGNDELARKLCRECNQVGADAKKQHPDRFGFWASLPLPDVQGSLDELTYAFDELKADGIVVETNSYGYYLGHKEFEPVWAELNRRHAIIFIHPTSGCTMTNSACPLPEYPNPIFEFFFDTTRAVINLFYSGTIARYPNITYIIPHAGGCLAPLIERFSLFGRAIPNLPVDQSVNPEFVKEKLTTNFYFDMAGTPWPDQLPALMNFIDKEHVLYGSDYPFTSAEYVHRLAGAMEVHMPKVFETEHEREMAYKGNAETMFRNQAAARAGSTSK</sequence>
<dbReference type="Gene3D" id="3.40.50.1820">
    <property type="entry name" value="alpha/beta hydrolase"/>
    <property type="match status" value="1"/>
</dbReference>
<dbReference type="Proteomes" id="UP000288859">
    <property type="component" value="Unassembled WGS sequence"/>
</dbReference>
<evidence type="ECO:0000313" key="11">
    <source>
        <dbReference type="EMBL" id="RVX75942.1"/>
    </source>
</evidence>
<evidence type="ECO:0000256" key="2">
    <source>
        <dbReference type="ARBA" id="ARBA00022723"/>
    </source>
</evidence>
<evidence type="ECO:0000256" key="3">
    <source>
        <dbReference type="ARBA" id="ARBA00022793"/>
    </source>
</evidence>
<keyword evidence="3 8" id="KW-0210">Decarboxylase</keyword>
<dbReference type="AlphaFoldDB" id="A0A438NJQ8"/>
<protein>
    <recommendedName>
        <fullName evidence="7">6-methylsalicylate decarboxylase</fullName>
        <ecNumber evidence="7">4.1.1.52</ecNumber>
    </recommendedName>
</protein>
<dbReference type="GO" id="GO:0047596">
    <property type="term" value="F:6-methylsalicylate decarboxylase activity"/>
    <property type="evidence" value="ECO:0007669"/>
    <property type="project" value="UniProtKB-EC"/>
</dbReference>
<dbReference type="PANTHER" id="PTHR21240:SF29">
    <property type="entry name" value="AMIDOHYDROLASE-RELATED DOMAIN-CONTAINING PROTEIN"/>
    <property type="match status" value="1"/>
</dbReference>
<dbReference type="Gene3D" id="3.20.20.140">
    <property type="entry name" value="Metal-dependent hydrolases"/>
    <property type="match status" value="1"/>
</dbReference>
<feature type="domain" description="AB hydrolase-1" evidence="9">
    <location>
        <begin position="49"/>
        <end position="126"/>
    </location>
</feature>
<dbReference type="PANTHER" id="PTHR21240">
    <property type="entry name" value="2-AMINO-3-CARBOXYLMUCONATE-6-SEMIALDEHYDE DECARBOXYLASE"/>
    <property type="match status" value="1"/>
</dbReference>
<reference evidence="11 12" key="1">
    <citation type="submission" date="2017-03" db="EMBL/GenBank/DDBJ databases">
        <title>Genomes of endolithic fungi from Antarctica.</title>
        <authorList>
            <person name="Coleine C."/>
            <person name="Masonjones S."/>
            <person name="Stajich J.E."/>
        </authorList>
    </citation>
    <scope>NUCLEOTIDE SEQUENCE [LARGE SCALE GENOMIC DNA]</scope>
    <source>
        <strain evidence="11 12">CCFEE 6314</strain>
    </source>
</reference>
<evidence type="ECO:0000256" key="6">
    <source>
        <dbReference type="ARBA" id="ARBA00036832"/>
    </source>
</evidence>
<organism evidence="11 12">
    <name type="scientific">Exophiala mesophila</name>
    <name type="common">Black yeast-like fungus</name>
    <dbReference type="NCBI Taxonomy" id="212818"/>
    <lineage>
        <taxon>Eukaryota</taxon>
        <taxon>Fungi</taxon>
        <taxon>Dikarya</taxon>
        <taxon>Ascomycota</taxon>
        <taxon>Pezizomycotina</taxon>
        <taxon>Eurotiomycetes</taxon>
        <taxon>Chaetothyriomycetidae</taxon>
        <taxon>Chaetothyriales</taxon>
        <taxon>Herpotrichiellaceae</taxon>
        <taxon>Exophiala</taxon>
    </lineage>
</organism>
<dbReference type="GO" id="GO:0016787">
    <property type="term" value="F:hydrolase activity"/>
    <property type="evidence" value="ECO:0007669"/>
    <property type="project" value="InterPro"/>
</dbReference>
<evidence type="ECO:0000256" key="1">
    <source>
        <dbReference type="ARBA" id="ARBA00005871"/>
    </source>
</evidence>
<dbReference type="GO" id="GO:0005829">
    <property type="term" value="C:cytosol"/>
    <property type="evidence" value="ECO:0007669"/>
    <property type="project" value="TreeGrafter"/>
</dbReference>
<dbReference type="InterPro" id="IPR032466">
    <property type="entry name" value="Metal_Hydrolase"/>
</dbReference>
<dbReference type="InterPro" id="IPR029058">
    <property type="entry name" value="AB_hydrolase_fold"/>
</dbReference>
<dbReference type="GO" id="GO:0019748">
    <property type="term" value="P:secondary metabolic process"/>
    <property type="evidence" value="ECO:0007669"/>
    <property type="project" value="TreeGrafter"/>
</dbReference>
<gene>
    <name evidence="11" type="ORF">B0A52_00299</name>
</gene>
<dbReference type="OrthoDB" id="2832284at2759"/>
<evidence type="ECO:0000259" key="9">
    <source>
        <dbReference type="Pfam" id="PF00561"/>
    </source>
</evidence>
<evidence type="ECO:0000256" key="4">
    <source>
        <dbReference type="ARBA" id="ARBA00022833"/>
    </source>
</evidence>
<dbReference type="SUPFAM" id="SSF51556">
    <property type="entry name" value="Metallo-dependent hydrolases"/>
    <property type="match status" value="1"/>
</dbReference>
<evidence type="ECO:0000259" key="10">
    <source>
        <dbReference type="Pfam" id="PF04909"/>
    </source>
</evidence>
<evidence type="ECO:0000256" key="8">
    <source>
        <dbReference type="RuleBase" id="RU366045"/>
    </source>
</evidence>
<dbReference type="VEuPathDB" id="FungiDB:PV10_01692"/>
<keyword evidence="2" id="KW-0479">Metal-binding</keyword>
<dbReference type="VEuPathDB" id="FungiDB:PV10_05943"/>
<dbReference type="InterPro" id="IPR000073">
    <property type="entry name" value="AB_hydrolase_1"/>
</dbReference>
<dbReference type="Pfam" id="PF00561">
    <property type="entry name" value="Abhydrolase_1"/>
    <property type="match status" value="1"/>
</dbReference>
<dbReference type="EMBL" id="NAJM01000001">
    <property type="protein sequence ID" value="RVX75942.1"/>
    <property type="molecule type" value="Genomic_DNA"/>
</dbReference>
<feature type="domain" description="Amidohydrolase-related" evidence="10">
    <location>
        <begin position="271"/>
        <end position="591"/>
    </location>
</feature>
<evidence type="ECO:0000313" key="12">
    <source>
        <dbReference type="Proteomes" id="UP000288859"/>
    </source>
</evidence>
<keyword evidence="5 8" id="KW-0456">Lyase</keyword>
<proteinExistence type="inferred from homology"/>
<dbReference type="InterPro" id="IPR006680">
    <property type="entry name" value="Amidohydro-rel"/>
</dbReference>
<dbReference type="EC" id="4.1.1.52" evidence="7"/>
<dbReference type="Pfam" id="PF04909">
    <property type="entry name" value="Amidohydro_2"/>
    <property type="match status" value="1"/>
</dbReference>
<name>A0A438NJQ8_EXOME</name>